<gene>
    <name evidence="2" type="ORF">BK661_03660</name>
</gene>
<dbReference type="EMBL" id="MOBL01000003">
    <property type="protein sequence ID" value="RON36499.1"/>
    <property type="molecule type" value="Genomic_DNA"/>
</dbReference>
<evidence type="ECO:0000313" key="3">
    <source>
        <dbReference type="Proteomes" id="UP000283260"/>
    </source>
</evidence>
<evidence type="ECO:0000313" key="2">
    <source>
        <dbReference type="EMBL" id="RON36499.1"/>
    </source>
</evidence>
<dbReference type="Proteomes" id="UP000283260">
    <property type="component" value="Unassembled WGS sequence"/>
</dbReference>
<sequence length="74" mass="8161">MGNPDRSDDQTAVGDQQGRLQAIRRRESVAAEPFASATTWLMWRKGMVGANLNAWIEQQQAVYPSTAIQTQAIA</sequence>
<feature type="region of interest" description="Disordered" evidence="1">
    <location>
        <begin position="1"/>
        <end position="21"/>
    </location>
</feature>
<reference evidence="2 3" key="1">
    <citation type="submission" date="2016-10" db="EMBL/GenBank/DDBJ databases">
        <title>Comparative genome analysis of multiple Pseudomonas spp. focuses on biocontrol and plant growth promoting traits.</title>
        <authorList>
            <person name="Tao X.-Y."/>
            <person name="Taylor C.G."/>
        </authorList>
    </citation>
    <scope>NUCLEOTIDE SEQUENCE [LARGE SCALE GENOMIC DNA]</scope>
    <source>
        <strain evidence="2 3">94G2</strain>
    </source>
</reference>
<name>A0A423JFR9_9PSED</name>
<evidence type="ECO:0000256" key="1">
    <source>
        <dbReference type="SAM" id="MobiDB-lite"/>
    </source>
</evidence>
<comment type="caution">
    <text evidence="2">The sequence shown here is derived from an EMBL/GenBank/DDBJ whole genome shotgun (WGS) entry which is preliminary data.</text>
</comment>
<dbReference type="AlphaFoldDB" id="A0A423JFR9"/>
<proteinExistence type="predicted"/>
<organism evidence="2 3">
    <name type="scientific">Pseudomonas frederiksbergensis</name>
    <dbReference type="NCBI Taxonomy" id="104087"/>
    <lineage>
        <taxon>Bacteria</taxon>
        <taxon>Pseudomonadati</taxon>
        <taxon>Pseudomonadota</taxon>
        <taxon>Gammaproteobacteria</taxon>
        <taxon>Pseudomonadales</taxon>
        <taxon>Pseudomonadaceae</taxon>
        <taxon>Pseudomonas</taxon>
    </lineage>
</organism>
<protein>
    <submittedName>
        <fullName evidence="2">Uncharacterized protein</fullName>
    </submittedName>
</protein>
<accession>A0A423JFR9</accession>